<evidence type="ECO:0000256" key="7">
    <source>
        <dbReference type="ARBA" id="ARBA00022574"/>
    </source>
</evidence>
<evidence type="ECO:0000256" key="12">
    <source>
        <dbReference type="ARBA" id="ARBA00025471"/>
    </source>
</evidence>
<dbReference type="PANTHER" id="PTHR13923">
    <property type="entry name" value="SEC31-RELATED PROTEIN"/>
    <property type="match status" value="1"/>
</dbReference>
<accession>A0A0C3M0K1</accession>
<dbReference type="PROSITE" id="PS50082">
    <property type="entry name" value="WD_REPEATS_2"/>
    <property type="match status" value="2"/>
</dbReference>
<evidence type="ECO:0000256" key="14">
    <source>
        <dbReference type="SAM" id="MobiDB-lite"/>
    </source>
</evidence>
<dbReference type="GO" id="GO:0015031">
    <property type="term" value="P:protein transport"/>
    <property type="evidence" value="ECO:0007669"/>
    <property type="project" value="UniProtKB-KW"/>
</dbReference>
<keyword evidence="10" id="KW-0931">ER-Golgi transport</keyword>
<evidence type="ECO:0000256" key="10">
    <source>
        <dbReference type="ARBA" id="ARBA00022892"/>
    </source>
</evidence>
<dbReference type="Proteomes" id="UP000054248">
    <property type="component" value="Unassembled WGS sequence"/>
</dbReference>
<dbReference type="STRING" id="1051891.A0A0C3M0K1"/>
<evidence type="ECO:0000256" key="3">
    <source>
        <dbReference type="ARBA" id="ARBA00009358"/>
    </source>
</evidence>
<dbReference type="GO" id="GO:0090110">
    <property type="term" value="P:COPII-coated vesicle cargo loading"/>
    <property type="evidence" value="ECO:0007669"/>
    <property type="project" value="TreeGrafter"/>
</dbReference>
<evidence type="ECO:0000256" key="11">
    <source>
        <dbReference type="ARBA" id="ARBA00022927"/>
    </source>
</evidence>
<dbReference type="InterPro" id="IPR040251">
    <property type="entry name" value="SEC31-like"/>
</dbReference>
<organism evidence="15 16">
    <name type="scientific">Tulasnella calospora MUT 4182</name>
    <dbReference type="NCBI Taxonomy" id="1051891"/>
    <lineage>
        <taxon>Eukaryota</taxon>
        <taxon>Fungi</taxon>
        <taxon>Dikarya</taxon>
        <taxon>Basidiomycota</taxon>
        <taxon>Agaricomycotina</taxon>
        <taxon>Agaricomycetes</taxon>
        <taxon>Cantharellales</taxon>
        <taxon>Tulasnellaceae</taxon>
        <taxon>Tulasnella</taxon>
    </lineage>
</organism>
<dbReference type="InterPro" id="IPR001680">
    <property type="entry name" value="WD40_rpt"/>
</dbReference>
<comment type="function">
    <text evidence="12">Component of the coat protein complex II (COPII) which promotes the formation of transport vesicles from the endoplasmic reticulum (ER). The coat has two main functions, the physical deformation of the endoplasmic reticulum membrane into vesicles and the selection of cargo molecules.</text>
</comment>
<evidence type="ECO:0000256" key="6">
    <source>
        <dbReference type="ARBA" id="ARBA00022448"/>
    </source>
</evidence>
<dbReference type="GO" id="GO:0007029">
    <property type="term" value="P:endoplasmic reticulum organization"/>
    <property type="evidence" value="ECO:0007669"/>
    <property type="project" value="TreeGrafter"/>
</dbReference>
<gene>
    <name evidence="15" type="ORF">M407DRAFT_23604</name>
</gene>
<comment type="subcellular location">
    <subcellularLocation>
        <location evidence="2">Cytoplasmic vesicle</location>
        <location evidence="2">COPII-coated vesicle membrane</location>
        <topology evidence="2">Peripheral membrane protein</topology>
        <orientation evidence="2">Cytoplasmic side</orientation>
    </subcellularLocation>
    <subcellularLocation>
        <location evidence="1">Endoplasmic reticulum</location>
    </subcellularLocation>
</comment>
<dbReference type="AlphaFoldDB" id="A0A0C3M0K1"/>
<evidence type="ECO:0000256" key="4">
    <source>
        <dbReference type="ARBA" id="ARBA00013507"/>
    </source>
</evidence>
<dbReference type="PANTHER" id="PTHR13923:SF11">
    <property type="entry name" value="SECRETORY 31, ISOFORM D"/>
    <property type="match status" value="1"/>
</dbReference>
<keyword evidence="16" id="KW-1185">Reference proteome</keyword>
<dbReference type="GO" id="GO:0030127">
    <property type="term" value="C:COPII vesicle coat"/>
    <property type="evidence" value="ECO:0007669"/>
    <property type="project" value="TreeGrafter"/>
</dbReference>
<feature type="compositionally biased region" description="Polar residues" evidence="14">
    <location>
        <begin position="246"/>
        <end position="255"/>
    </location>
</feature>
<reference evidence="16" key="2">
    <citation type="submission" date="2015-01" db="EMBL/GenBank/DDBJ databases">
        <title>Evolutionary Origins and Diversification of the Mycorrhizal Mutualists.</title>
        <authorList>
            <consortium name="DOE Joint Genome Institute"/>
            <consortium name="Mycorrhizal Genomics Consortium"/>
            <person name="Kohler A."/>
            <person name="Kuo A."/>
            <person name="Nagy L.G."/>
            <person name="Floudas D."/>
            <person name="Copeland A."/>
            <person name="Barry K.W."/>
            <person name="Cichocki N."/>
            <person name="Veneault-Fourrey C."/>
            <person name="LaButti K."/>
            <person name="Lindquist E.A."/>
            <person name="Lipzen A."/>
            <person name="Lundell T."/>
            <person name="Morin E."/>
            <person name="Murat C."/>
            <person name="Riley R."/>
            <person name="Ohm R."/>
            <person name="Sun H."/>
            <person name="Tunlid A."/>
            <person name="Henrissat B."/>
            <person name="Grigoriev I.V."/>
            <person name="Hibbett D.S."/>
            <person name="Martin F."/>
        </authorList>
    </citation>
    <scope>NUCLEOTIDE SEQUENCE [LARGE SCALE GENOMIC DNA]</scope>
    <source>
        <strain evidence="16">MUT 4182</strain>
    </source>
</reference>
<dbReference type="SMART" id="SM00320">
    <property type="entry name" value="WD40"/>
    <property type="match status" value="5"/>
</dbReference>
<evidence type="ECO:0000256" key="1">
    <source>
        <dbReference type="ARBA" id="ARBA00004240"/>
    </source>
</evidence>
<sequence length="290" mass="31222">ASAALIARNTNHTGPVRGLDINNFQTHLLSSGAVNGEIYIWDLNDPSKPYSPGARSSKLEDVTAVAWNSQVPHILASSSNSGYTAVWDLRGKREVVALAYGGGAATAGGPAGGAFATGGRRGMSDVAWHPDNATRLVTSSEDDSSPIIMSWDLRNARAPEKILTGHDKGVLSLSWCRQDADLLLSCGKDNRTLCWNPQTAELIGDLQAANNWAFQVQWCPRNPNLIATASFDGRIGIHSLQSTNEAEIASENRTPQPEGADIFDQGNFGLQAQQQPTLSLKQPPKWLRRP</sequence>
<name>A0A0C3M0K1_9AGAM</name>
<keyword evidence="8" id="KW-0677">Repeat</keyword>
<dbReference type="Pfam" id="PF00400">
    <property type="entry name" value="WD40"/>
    <property type="match status" value="2"/>
</dbReference>
<evidence type="ECO:0000256" key="13">
    <source>
        <dbReference type="PROSITE-ProRule" id="PRU00221"/>
    </source>
</evidence>
<dbReference type="GO" id="GO:0070971">
    <property type="term" value="C:endoplasmic reticulum exit site"/>
    <property type="evidence" value="ECO:0007669"/>
    <property type="project" value="TreeGrafter"/>
</dbReference>
<evidence type="ECO:0000256" key="2">
    <source>
        <dbReference type="ARBA" id="ARBA00004299"/>
    </source>
</evidence>
<feature type="region of interest" description="Disordered" evidence="14">
    <location>
        <begin position="246"/>
        <end position="268"/>
    </location>
</feature>
<feature type="non-terminal residue" evidence="15">
    <location>
        <position position="1"/>
    </location>
</feature>
<dbReference type="InterPro" id="IPR036322">
    <property type="entry name" value="WD40_repeat_dom_sf"/>
</dbReference>
<keyword evidence="9" id="KW-0256">Endoplasmic reticulum</keyword>
<evidence type="ECO:0000256" key="8">
    <source>
        <dbReference type="ARBA" id="ARBA00022737"/>
    </source>
</evidence>
<feature type="repeat" description="WD" evidence="13">
    <location>
        <begin position="9"/>
        <end position="51"/>
    </location>
</feature>
<comment type="similarity">
    <text evidence="3">Belongs to the WD repeat SEC31 family.</text>
</comment>
<evidence type="ECO:0000313" key="16">
    <source>
        <dbReference type="Proteomes" id="UP000054248"/>
    </source>
</evidence>
<evidence type="ECO:0000313" key="15">
    <source>
        <dbReference type="EMBL" id="KIO27187.1"/>
    </source>
</evidence>
<dbReference type="GO" id="GO:0005198">
    <property type="term" value="F:structural molecule activity"/>
    <property type="evidence" value="ECO:0007669"/>
    <property type="project" value="TreeGrafter"/>
</dbReference>
<keyword evidence="6" id="KW-0813">Transport</keyword>
<dbReference type="SUPFAM" id="SSF50978">
    <property type="entry name" value="WD40 repeat-like"/>
    <property type="match status" value="1"/>
</dbReference>
<reference evidence="15 16" key="1">
    <citation type="submission" date="2014-04" db="EMBL/GenBank/DDBJ databases">
        <authorList>
            <consortium name="DOE Joint Genome Institute"/>
            <person name="Kuo A."/>
            <person name="Girlanda M."/>
            <person name="Perotto S."/>
            <person name="Kohler A."/>
            <person name="Nagy L.G."/>
            <person name="Floudas D."/>
            <person name="Copeland A."/>
            <person name="Barry K.W."/>
            <person name="Cichocki N."/>
            <person name="Veneault-Fourrey C."/>
            <person name="LaButti K."/>
            <person name="Lindquist E.A."/>
            <person name="Lipzen A."/>
            <person name="Lundell T."/>
            <person name="Morin E."/>
            <person name="Murat C."/>
            <person name="Sun H."/>
            <person name="Tunlid A."/>
            <person name="Henrissat B."/>
            <person name="Grigoriev I.V."/>
            <person name="Hibbett D.S."/>
            <person name="Martin F."/>
            <person name="Nordberg H.P."/>
            <person name="Cantor M.N."/>
            <person name="Hua S.X."/>
        </authorList>
    </citation>
    <scope>NUCLEOTIDE SEQUENCE [LARGE SCALE GENOMIC DNA]</scope>
    <source>
        <strain evidence="15 16">MUT 4182</strain>
    </source>
</reference>
<proteinExistence type="inferred from homology"/>
<evidence type="ECO:0000256" key="9">
    <source>
        <dbReference type="ARBA" id="ARBA00022824"/>
    </source>
</evidence>
<feature type="repeat" description="WD" evidence="13">
    <location>
        <begin position="163"/>
        <end position="205"/>
    </location>
</feature>
<dbReference type="OrthoDB" id="542917at2759"/>
<dbReference type="InterPro" id="IPR015943">
    <property type="entry name" value="WD40/YVTN_repeat-like_dom_sf"/>
</dbReference>
<evidence type="ECO:0000256" key="5">
    <source>
        <dbReference type="ARBA" id="ARBA00021236"/>
    </source>
</evidence>
<keyword evidence="7 13" id="KW-0853">WD repeat</keyword>
<dbReference type="EMBL" id="KN823013">
    <property type="protein sequence ID" value="KIO27187.1"/>
    <property type="molecule type" value="Genomic_DNA"/>
</dbReference>
<dbReference type="InterPro" id="IPR019775">
    <property type="entry name" value="WD40_repeat_CS"/>
</dbReference>
<dbReference type="HOGENOM" id="CLU_083793_0_0_1"/>
<feature type="non-terminal residue" evidence="15">
    <location>
        <position position="290"/>
    </location>
</feature>
<dbReference type="PROSITE" id="PS00678">
    <property type="entry name" value="WD_REPEATS_1"/>
    <property type="match status" value="1"/>
</dbReference>
<protein>
    <recommendedName>
        <fullName evidence="5">Protein transport protein SEC31</fullName>
    </recommendedName>
    <alternativeName>
        <fullName evidence="4">Protein transport protein sec31</fullName>
    </alternativeName>
</protein>
<keyword evidence="11" id="KW-0653">Protein transport</keyword>
<dbReference type="Gene3D" id="2.130.10.10">
    <property type="entry name" value="YVTN repeat-like/Quinoprotein amine dehydrogenase"/>
    <property type="match status" value="1"/>
</dbReference>